<protein>
    <submittedName>
        <fullName evidence="1">Uncharacterized protein</fullName>
    </submittedName>
</protein>
<proteinExistence type="predicted"/>
<gene>
    <name evidence="1" type="ORF">FW778_09760</name>
</gene>
<keyword evidence="2" id="KW-1185">Reference proteome</keyword>
<dbReference type="EMBL" id="VYQF01000002">
    <property type="protein sequence ID" value="KAA9039114.1"/>
    <property type="molecule type" value="Genomic_DNA"/>
</dbReference>
<organism evidence="1 2">
    <name type="scientific">Ginsengibacter hankyongi</name>
    <dbReference type="NCBI Taxonomy" id="2607284"/>
    <lineage>
        <taxon>Bacteria</taxon>
        <taxon>Pseudomonadati</taxon>
        <taxon>Bacteroidota</taxon>
        <taxon>Chitinophagia</taxon>
        <taxon>Chitinophagales</taxon>
        <taxon>Chitinophagaceae</taxon>
        <taxon>Ginsengibacter</taxon>
    </lineage>
</organism>
<dbReference type="Proteomes" id="UP000326903">
    <property type="component" value="Unassembled WGS sequence"/>
</dbReference>
<comment type="caution">
    <text evidence="1">The sequence shown here is derived from an EMBL/GenBank/DDBJ whole genome shotgun (WGS) entry which is preliminary data.</text>
</comment>
<dbReference type="AlphaFoldDB" id="A0A5J5IFZ2"/>
<dbReference type="RefSeq" id="WP_150414514.1">
    <property type="nucleotide sequence ID" value="NZ_VYQF01000002.1"/>
</dbReference>
<name>A0A5J5IFZ2_9BACT</name>
<reference evidence="1 2" key="1">
    <citation type="submission" date="2019-09" db="EMBL/GenBank/DDBJ databases">
        <title>Draft genome sequence of Ginsengibacter sp. BR5-29.</title>
        <authorList>
            <person name="Im W.-T."/>
        </authorList>
    </citation>
    <scope>NUCLEOTIDE SEQUENCE [LARGE SCALE GENOMIC DNA]</scope>
    <source>
        <strain evidence="1 2">BR5-29</strain>
    </source>
</reference>
<accession>A0A5J5IFZ2</accession>
<sequence length="70" mass="7997">MRTGRPRERAITLRDGFYIEIYNSGEGKGLKLRSETEEAMELAAKQYSRFKKVVILGEYKNGVKRVAESA</sequence>
<evidence type="ECO:0000313" key="1">
    <source>
        <dbReference type="EMBL" id="KAA9039114.1"/>
    </source>
</evidence>
<evidence type="ECO:0000313" key="2">
    <source>
        <dbReference type="Proteomes" id="UP000326903"/>
    </source>
</evidence>